<dbReference type="PANTHER" id="PTHR33332">
    <property type="entry name" value="REVERSE TRANSCRIPTASE DOMAIN-CONTAINING PROTEIN"/>
    <property type="match status" value="1"/>
</dbReference>
<evidence type="ECO:0000313" key="2">
    <source>
        <dbReference type="Proteomes" id="UP001333110"/>
    </source>
</evidence>
<name>A0AAN7N4K9_MYCAM</name>
<dbReference type="EMBL" id="JAUNZN010000008">
    <property type="protein sequence ID" value="KAK4817764.1"/>
    <property type="molecule type" value="Genomic_DNA"/>
</dbReference>
<accession>A0AAN7N4K9</accession>
<gene>
    <name evidence="1" type="ORF">QYF61_026987</name>
</gene>
<evidence type="ECO:0000313" key="1">
    <source>
        <dbReference type="EMBL" id="KAK4817764.1"/>
    </source>
</evidence>
<protein>
    <submittedName>
        <fullName evidence="1">Uncharacterized protein</fullName>
    </submittedName>
</protein>
<reference evidence="1 2" key="1">
    <citation type="journal article" date="2023" name="J. Hered.">
        <title>Chromosome-level genome of the wood stork (Mycteria americana) provides insight into avian chromosome evolution.</title>
        <authorList>
            <person name="Flamio R. Jr."/>
            <person name="Ramstad K.M."/>
        </authorList>
    </citation>
    <scope>NUCLEOTIDE SEQUENCE [LARGE SCALE GENOMIC DNA]</scope>
    <source>
        <strain evidence="1">JAX WOST 10</strain>
    </source>
</reference>
<sequence>MNLNKDKRKVLAQYRLGSVWLGSNLAERDLGVLADNKLNVSEQCAAAAVKANQRLGCTCRGITSRERDVIIALSACQASPGVLCPVPVPTIQERCRQSGEAMKMVKGLEILPYEERLKESGLFFLEKRRLRRNLITVFQYLKGSYQENRGSLFTRSHKEKCPGFGWDRVNFLPILSPIPLGVRRVSEWLGLNHDKKTRVQVALEEVSPHHKKEVFYSENNHSLAQPLQGCGGVPMAGGFRL</sequence>
<proteinExistence type="predicted"/>
<organism evidence="1 2">
    <name type="scientific">Mycteria americana</name>
    <name type="common">Wood stork</name>
    <dbReference type="NCBI Taxonomy" id="33587"/>
    <lineage>
        <taxon>Eukaryota</taxon>
        <taxon>Metazoa</taxon>
        <taxon>Chordata</taxon>
        <taxon>Craniata</taxon>
        <taxon>Vertebrata</taxon>
        <taxon>Euteleostomi</taxon>
        <taxon>Archelosauria</taxon>
        <taxon>Archosauria</taxon>
        <taxon>Dinosauria</taxon>
        <taxon>Saurischia</taxon>
        <taxon>Theropoda</taxon>
        <taxon>Coelurosauria</taxon>
        <taxon>Aves</taxon>
        <taxon>Neognathae</taxon>
        <taxon>Neoaves</taxon>
        <taxon>Aequornithes</taxon>
        <taxon>Ciconiiformes</taxon>
        <taxon>Ciconiidae</taxon>
        <taxon>Mycteria</taxon>
    </lineage>
</organism>
<keyword evidence="2" id="KW-1185">Reference proteome</keyword>
<dbReference type="AlphaFoldDB" id="A0AAN7N4K9"/>
<dbReference type="Proteomes" id="UP001333110">
    <property type="component" value="Unassembled WGS sequence"/>
</dbReference>
<comment type="caution">
    <text evidence="1">The sequence shown here is derived from an EMBL/GenBank/DDBJ whole genome shotgun (WGS) entry which is preliminary data.</text>
</comment>